<dbReference type="SMART" id="SM01135">
    <property type="entry name" value="DIRP"/>
    <property type="match status" value="1"/>
</dbReference>
<sequence length="599" mass="68334">MSQSNRVGHPVRNRKKNRLIYNEDEETSFGSNRMPLYSISSMSNLSKQSRQSLMNNNNNNNNNNNTVGNKQQQEESIVVYKGKFNKNIGNNIMNSLKTLLKLPKAYNWVVLEWFYGSIDQVLFLDENEFSLCLKDSFPQLKTRYLTRMEWSQIRRLMGKPRRCSASFFDEELTTLNTKHSKIRFLQQNKVPDINVYKDLPEFLPQPLVVGDRVCALARQHEGLHYGTIEGINPSNGTYRVRFNRDELGSLTIPDYEIASSDIPQLVPISTFQIKTRKQWNLSNRIVDSIATVEPHLSSSSSSSISSSTTSSSTIAAAATASTTSKTTSKSSIKHKQQQSFPTGEIIIGKHRTRILEFDQSIGGFPIKFLTYMVKASKILTLKKRKLTELQAMNTKIERMKTLSLPISLTFKKQYAITILELEQTNKELGFYLKKIQSYSLQVASDGKLKSLRPDILTQKYQIESKQLIEKLQGKFKVSEKMRNLIINLICLLVHLRGFRDCEISSYEFESLLNALTTIREMIHLDNHDTFQNNVEIHIRHIMTCVSHLGNVGAFAESTAPTSTSSLSSTTTATMSTSNTFNINHHHHHHMNDMIKTEIN</sequence>
<reference evidence="6 7" key="2">
    <citation type="journal article" date="2022" name="Mol. Biol. Evol.">
        <title>Comparative Genomics Reveals Insights into the Divergent Evolution of Astigmatic Mites and Household Pest Adaptations.</title>
        <authorList>
            <person name="Xiong Q."/>
            <person name="Wan A.T."/>
            <person name="Liu X."/>
            <person name="Fung C.S."/>
            <person name="Xiao X."/>
            <person name="Malainual N."/>
            <person name="Hou J."/>
            <person name="Wang L."/>
            <person name="Wang M."/>
            <person name="Yang K.Y."/>
            <person name="Cui Y."/>
            <person name="Leung E.L."/>
            <person name="Nong W."/>
            <person name="Shin S.K."/>
            <person name="Au S.W."/>
            <person name="Jeong K.Y."/>
            <person name="Chew F.T."/>
            <person name="Hui J.H."/>
            <person name="Leung T.F."/>
            <person name="Tungtrongchitr A."/>
            <person name="Zhong N."/>
            <person name="Liu Z."/>
            <person name="Tsui S.K."/>
        </authorList>
    </citation>
    <scope>NUCLEOTIDE SEQUENCE [LARGE SCALE GENOMIC DNA]</scope>
    <source>
        <strain evidence="6">Derp</strain>
    </source>
</reference>
<evidence type="ECO:0000256" key="4">
    <source>
        <dbReference type="SAM" id="MobiDB-lite"/>
    </source>
</evidence>
<feature type="compositionally biased region" description="Low complexity" evidence="4">
    <location>
        <begin position="55"/>
        <end position="65"/>
    </location>
</feature>
<dbReference type="PANTHER" id="PTHR21689">
    <property type="entry name" value="LIN-9"/>
    <property type="match status" value="1"/>
</dbReference>
<dbReference type="Pfam" id="PF06584">
    <property type="entry name" value="DIRP"/>
    <property type="match status" value="1"/>
</dbReference>
<feature type="region of interest" description="Disordered" evidence="4">
    <location>
        <begin position="48"/>
        <end position="71"/>
    </location>
</feature>
<proteinExistence type="inferred from homology"/>
<evidence type="ECO:0000313" key="7">
    <source>
        <dbReference type="Proteomes" id="UP000887458"/>
    </source>
</evidence>
<name>A0ABQ8ISY4_DERPT</name>
<evidence type="ECO:0000256" key="1">
    <source>
        <dbReference type="ARBA" id="ARBA00004123"/>
    </source>
</evidence>
<feature type="domain" description="DIRP" evidence="5">
    <location>
        <begin position="114"/>
        <end position="219"/>
    </location>
</feature>
<evidence type="ECO:0000259" key="5">
    <source>
        <dbReference type="SMART" id="SM01135"/>
    </source>
</evidence>
<evidence type="ECO:0000256" key="2">
    <source>
        <dbReference type="ARBA" id="ARBA00006732"/>
    </source>
</evidence>
<keyword evidence="7" id="KW-1185">Reference proteome</keyword>
<comment type="caution">
    <text evidence="6">The sequence shown here is derived from an EMBL/GenBank/DDBJ whole genome shotgun (WGS) entry which is preliminary data.</text>
</comment>
<comment type="similarity">
    <text evidence="2">Belongs to the lin-9 family.</text>
</comment>
<reference evidence="6 7" key="1">
    <citation type="journal article" date="2018" name="J. Allergy Clin. Immunol.">
        <title>High-quality assembly of Dermatophagoides pteronyssinus genome and transcriptome reveals a wide range of novel allergens.</title>
        <authorList>
            <person name="Liu X.Y."/>
            <person name="Yang K.Y."/>
            <person name="Wang M.Q."/>
            <person name="Kwok J.S."/>
            <person name="Zeng X."/>
            <person name="Yang Z."/>
            <person name="Xiao X.J."/>
            <person name="Lau C.P."/>
            <person name="Li Y."/>
            <person name="Huang Z.M."/>
            <person name="Ba J.G."/>
            <person name="Yim A.K."/>
            <person name="Ouyang C.Y."/>
            <person name="Ngai S.M."/>
            <person name="Chan T.F."/>
            <person name="Leung E.L."/>
            <person name="Liu L."/>
            <person name="Liu Z.G."/>
            <person name="Tsui S.K."/>
        </authorList>
    </citation>
    <scope>NUCLEOTIDE SEQUENCE [LARGE SCALE GENOMIC DNA]</scope>
    <source>
        <strain evidence="6">Derp</strain>
    </source>
</reference>
<feature type="region of interest" description="Disordered" evidence="4">
    <location>
        <begin position="1"/>
        <end position="24"/>
    </location>
</feature>
<keyword evidence="3" id="KW-0539">Nucleus</keyword>
<dbReference type="EMBL" id="NJHN03000121">
    <property type="protein sequence ID" value="KAH9413431.1"/>
    <property type="molecule type" value="Genomic_DNA"/>
</dbReference>
<dbReference type="InterPro" id="IPR010561">
    <property type="entry name" value="LIN-9/ALY1"/>
</dbReference>
<comment type="subcellular location">
    <subcellularLocation>
        <location evidence="1">Nucleus</location>
    </subcellularLocation>
</comment>
<gene>
    <name evidence="6" type="primary">LIN9</name>
    <name evidence="6" type="ORF">DERP_007907</name>
</gene>
<evidence type="ECO:0000256" key="3">
    <source>
        <dbReference type="ARBA" id="ARBA00023242"/>
    </source>
</evidence>
<protein>
    <submittedName>
        <fullName evidence="6">Protein lin-9</fullName>
    </submittedName>
</protein>
<feature type="compositionally biased region" description="Basic residues" evidence="4">
    <location>
        <begin position="9"/>
        <end position="18"/>
    </location>
</feature>
<dbReference type="InterPro" id="IPR033471">
    <property type="entry name" value="DIRP"/>
</dbReference>
<dbReference type="PANTHER" id="PTHR21689:SF2">
    <property type="entry name" value="PROTEIN LIN-9 HOMOLOG"/>
    <property type="match status" value="1"/>
</dbReference>
<dbReference type="Proteomes" id="UP000887458">
    <property type="component" value="Unassembled WGS sequence"/>
</dbReference>
<dbReference type="Pfam" id="PF19438">
    <property type="entry name" value="LIN9_C"/>
    <property type="match status" value="1"/>
</dbReference>
<organism evidence="6 7">
    <name type="scientific">Dermatophagoides pteronyssinus</name>
    <name type="common">European house dust mite</name>
    <dbReference type="NCBI Taxonomy" id="6956"/>
    <lineage>
        <taxon>Eukaryota</taxon>
        <taxon>Metazoa</taxon>
        <taxon>Ecdysozoa</taxon>
        <taxon>Arthropoda</taxon>
        <taxon>Chelicerata</taxon>
        <taxon>Arachnida</taxon>
        <taxon>Acari</taxon>
        <taxon>Acariformes</taxon>
        <taxon>Sarcoptiformes</taxon>
        <taxon>Astigmata</taxon>
        <taxon>Psoroptidia</taxon>
        <taxon>Analgoidea</taxon>
        <taxon>Pyroglyphidae</taxon>
        <taxon>Dermatophagoidinae</taxon>
        <taxon>Dermatophagoides</taxon>
    </lineage>
</organism>
<dbReference type="InterPro" id="IPR045831">
    <property type="entry name" value="LIN9_C"/>
</dbReference>
<accession>A0ABQ8ISY4</accession>
<evidence type="ECO:0000313" key="6">
    <source>
        <dbReference type="EMBL" id="KAH9413431.1"/>
    </source>
</evidence>